<protein>
    <submittedName>
        <fullName evidence="3">Uncharacterized protein</fullName>
    </submittedName>
</protein>
<evidence type="ECO:0000256" key="1">
    <source>
        <dbReference type="SAM" id="MobiDB-lite"/>
    </source>
</evidence>
<dbReference type="Proteomes" id="UP000186817">
    <property type="component" value="Unassembled WGS sequence"/>
</dbReference>
<proteinExistence type="predicted"/>
<dbReference type="OrthoDB" id="440972at2759"/>
<keyword evidence="2" id="KW-0472">Membrane</keyword>
<evidence type="ECO:0000256" key="2">
    <source>
        <dbReference type="SAM" id="Phobius"/>
    </source>
</evidence>
<gene>
    <name evidence="3" type="ORF">AK812_SmicGene7014</name>
</gene>
<feature type="region of interest" description="Disordered" evidence="1">
    <location>
        <begin position="1806"/>
        <end position="1853"/>
    </location>
</feature>
<keyword evidence="4" id="KW-1185">Reference proteome</keyword>
<name>A0A1Q9EPP6_SYMMI</name>
<evidence type="ECO:0000313" key="3">
    <source>
        <dbReference type="EMBL" id="OLQ09390.1"/>
    </source>
</evidence>
<evidence type="ECO:0000313" key="4">
    <source>
        <dbReference type="Proteomes" id="UP000186817"/>
    </source>
</evidence>
<comment type="caution">
    <text evidence="3">The sequence shown here is derived from an EMBL/GenBank/DDBJ whole genome shotgun (WGS) entry which is preliminary data.</text>
</comment>
<organism evidence="3 4">
    <name type="scientific">Symbiodinium microadriaticum</name>
    <name type="common">Dinoflagellate</name>
    <name type="synonym">Zooxanthella microadriatica</name>
    <dbReference type="NCBI Taxonomy" id="2951"/>
    <lineage>
        <taxon>Eukaryota</taxon>
        <taxon>Sar</taxon>
        <taxon>Alveolata</taxon>
        <taxon>Dinophyceae</taxon>
        <taxon>Suessiales</taxon>
        <taxon>Symbiodiniaceae</taxon>
        <taxon>Symbiodinium</taxon>
    </lineage>
</organism>
<sequence>MKSGTTERPMADSVASQADCTARKNGSTQRESKAMASEGEAIEADPLQAGLQERLEGWHFGVPAKPREGFEARLFPRCLLGSSGDNANLARLRGRRSQSILGLLMEFTDHGGRGDWQGWAPASAAGSETLDYANRLCWDLRRDRLLSRLLVLVVRLSVLEGGRDCKRTCMGEQARQVLALSFPETPDSCIGLCRGLSTANLDPRQRADRAWRAGCWARAVLDLRVDRPDPSEPLDLASRFYCVLRADGLDSPIVCSSLATFRRVVGPHLRTSVSHGFPSSSEVMDFSTLTAFETGSVELLEFSWPPPAEEQLPQTCLAYVIMKRPSGFLLCVPDGFLSPTELEQGQQAGEEEGIGPSTGISAPPVQLSAHLAEQLSPADLSAEDLVCFRPSAPSVFPLASEVLRQAKEWLQADGTLPADRSGYQTAVSAPEQAAAIRGKAPKPKRPTMAQLATQQAKMMEVVAAVVDRLDSIVAQGGKPPAPEQPPAPQPVVPHPVLSQPLAQAVLPPYQSVPKNLAAALGPPPLTRQLPPAAPLQVDLEEKGQQGLVTGEPIGSTQEGSLASAVLAQSQALVALVSQLSSSSDPLLEVPTGQASVRGAAGRAKLQQDLASRSGGFAQKVRDNMARRMDPTGLLPENQVSFLRYLERHGGYAGQPLLGLVAWQVAQALDLIAIGATEGAKDSLSLLLLMLDQTAHDKGSSSLGWLLTLQADPPSNLFAPQPSVPGSNLQSFSPLAEQRWITTALAYAKELETISSRIAEGQPKAPQPRPPPKSPAIPQATAADEEQQLSKKQLRAAQWAARKAANTQLSRFLVSTFTLQKEVYARIQGLVRACARQAGAVPSCAGRKGLQLAARLSEVVVFLRDQGFEAGGYPTTAEPPSGFVGHAPGAPEALTPYRNILADQVVLHGRGSWDLSRHLGPELYLPYVEPDCFRFSGTGGPCATFQGESKSELYKLARVWDASGLLGLTAGPLPDRMLTRVFGAYKAPGKQRQIGDRRGQNSWESRLDGPSKWLPTGPLLCRLHVPAGFCLVGSVTDRRDFYTQAAISRERASTNVVGPALPLAWFADTKAASEYRRQPRDHCVSPAAFADQIEFEPPPLLAPCAQLVHPTFHALFQGDAGGVEFATAGHEGLLQSSGCLLGPGRLQSSHPVSSAGPWQGLIIDDYFALAVQPGHFLNGSPSPSSLLVDRAKEGYARETVLGSDDKDVRDQRHFKVAGAEVDSSGPTVAEGKTLCGYPVGKRLALAAASVRAAQCPALSEELVSTLCGSWVSCLLYRRCLMSALDKLFALGRTQAAPSCPGSDLKPLSRTVASELQLLAVLAPVAVSDLSARPFEQAFASDASMEKGAFCATEVTPEVSLQLWLASDFKGAAVSLDSSRCCRPPPGEDEELMTPDAPSLHVDKPFAFGFDVLEVGEPSLFSAEARAQGLQAGPVLHCTRSRHYDLASPRFREWLVHLVCTKQVRALLLRPSTDTFARAGHPPLRSSQSPLGFRRGFGPVCRANRVASTCFAVLLAAARHGVAACVFHPVSSLLCAHPAWISLRARAVCQEEILEARAFGAPRSPSLRVLFCGLPSLLPDRVPRATGQRQGEGRPLFRHPCFVRHLAALLSHVLASTSPAEAPRTQGFESLLANDLLLASDWKVVSEWRWRRKVHINVLETLAAVRVARKAAASGGDCKVVLLLDSSVGRGAIAKGRSSSRLLRPALLKMSATLVAGGVHLGMSHAPTRLNVADDPTRDTPLRRPAGLQLCSVLSGYELVQASGCVGHAASTAGWLRLSLLLTLGVSRDSFRVLLGLLGSPFRAELPFNSPPRDPHKAFDQTLGFPGEGPVAPRHDKDLKRRQQRAATPLPEGRPVLQRTALNRGTLLKSFEDWLAKAGHSATGYAEWPAEEVARALARYGRELFEACYPYWHLSETINSVAAKRPAIRRQLQGAWDVAFAWMAMEPHTHHVAMPAVVLLAILAVSLLWGWKQEAGLFGLAWGALLRIGEATGALREALVLPRDVLYSQAFVLLNIH</sequence>
<keyword evidence="2" id="KW-1133">Transmembrane helix</keyword>
<feature type="compositionally biased region" description="Pro residues" evidence="1">
    <location>
        <begin position="764"/>
        <end position="774"/>
    </location>
</feature>
<feature type="compositionally biased region" description="Polar residues" evidence="1">
    <location>
        <begin position="14"/>
        <end position="29"/>
    </location>
</feature>
<feature type="region of interest" description="Disordered" evidence="1">
    <location>
        <begin position="757"/>
        <end position="790"/>
    </location>
</feature>
<keyword evidence="2" id="KW-0812">Transmembrane</keyword>
<accession>A0A1Q9EPP6</accession>
<feature type="region of interest" description="Disordered" evidence="1">
    <location>
        <begin position="1"/>
        <end position="41"/>
    </location>
</feature>
<feature type="transmembrane region" description="Helical" evidence="2">
    <location>
        <begin position="1950"/>
        <end position="1969"/>
    </location>
</feature>
<dbReference type="EMBL" id="LSRX01000097">
    <property type="protein sequence ID" value="OLQ09390.1"/>
    <property type="molecule type" value="Genomic_DNA"/>
</dbReference>
<reference evidence="3 4" key="1">
    <citation type="submission" date="2016-02" db="EMBL/GenBank/DDBJ databases">
        <title>Genome analysis of coral dinoflagellate symbionts highlights evolutionary adaptations to a symbiotic lifestyle.</title>
        <authorList>
            <person name="Aranda M."/>
            <person name="Li Y."/>
            <person name="Liew Y.J."/>
            <person name="Baumgarten S."/>
            <person name="Simakov O."/>
            <person name="Wilson M."/>
            <person name="Piel J."/>
            <person name="Ashoor H."/>
            <person name="Bougouffa S."/>
            <person name="Bajic V.B."/>
            <person name="Ryu T."/>
            <person name="Ravasi T."/>
            <person name="Bayer T."/>
            <person name="Micklem G."/>
            <person name="Kim H."/>
            <person name="Bhak J."/>
            <person name="Lajeunesse T.C."/>
            <person name="Voolstra C.R."/>
        </authorList>
    </citation>
    <scope>NUCLEOTIDE SEQUENCE [LARGE SCALE GENOMIC DNA]</scope>
    <source>
        <strain evidence="3 4">CCMP2467</strain>
    </source>
</reference>